<gene>
    <name evidence="1" type="ORF">BST85_00745</name>
</gene>
<dbReference type="Proteomes" id="UP000239800">
    <property type="component" value="Unassembled WGS sequence"/>
</dbReference>
<proteinExistence type="predicted"/>
<keyword evidence="2" id="KW-1185">Reference proteome</keyword>
<comment type="caution">
    <text evidence="1">The sequence shown here is derived from an EMBL/GenBank/DDBJ whole genome shotgun (WGS) entry which is preliminary data.</text>
</comment>
<protein>
    <submittedName>
        <fullName evidence="1">Uncharacterized protein</fullName>
    </submittedName>
</protein>
<reference evidence="1 2" key="1">
    <citation type="submission" date="2016-11" db="EMBL/GenBank/DDBJ databases">
        <title>Trade-off between light-utilization and light-protection in marine flavobacteria.</title>
        <authorList>
            <person name="Kumagai Y."/>
        </authorList>
    </citation>
    <scope>NUCLEOTIDE SEQUENCE [LARGE SCALE GENOMIC DNA]</scope>
    <source>
        <strain evidence="1 2">NBRC 107741</strain>
    </source>
</reference>
<dbReference type="OrthoDB" id="1420384at2"/>
<dbReference type="EMBL" id="MQUB01000001">
    <property type="protein sequence ID" value="PQB03588.1"/>
    <property type="molecule type" value="Genomic_DNA"/>
</dbReference>
<accession>A0A2S7KLW0</accession>
<name>A0A2S7KLW0_9FLAO</name>
<evidence type="ECO:0000313" key="2">
    <source>
        <dbReference type="Proteomes" id="UP000239800"/>
    </source>
</evidence>
<sequence length="238" mass="27418">MTYIWVVSALALCLGCQSDKAKGEDLVQMSVEVHGGIDAYRNLDSLSWDKTTRLFGQDGGLESEKLQRQTYLGGTTPTVVLQWIQDGTFYQIESQEAITRYHMGDVVLSTGDEVEQAKKQAESAAYVFFQPFKLLDPGTELIHEGKRELGDTLEVDVVRVRYEYDDEASDVWRYYFDKDHQLVANSVLHQGRISLIVNLEYQKDPRSGLLFNKRRRSYFVDSTLQIKYLRADYLYEIQ</sequence>
<organism evidence="1 2">
    <name type="scientific">Aureitalea marina</name>
    <dbReference type="NCBI Taxonomy" id="930804"/>
    <lineage>
        <taxon>Bacteria</taxon>
        <taxon>Pseudomonadati</taxon>
        <taxon>Bacteroidota</taxon>
        <taxon>Flavobacteriia</taxon>
        <taxon>Flavobacteriales</taxon>
        <taxon>Flavobacteriaceae</taxon>
        <taxon>Aureitalea</taxon>
    </lineage>
</organism>
<dbReference type="RefSeq" id="WP_104811511.1">
    <property type="nucleotide sequence ID" value="NZ_MQUB01000001.1"/>
</dbReference>
<evidence type="ECO:0000313" key="1">
    <source>
        <dbReference type="EMBL" id="PQB03588.1"/>
    </source>
</evidence>
<dbReference type="AlphaFoldDB" id="A0A2S7KLW0"/>